<dbReference type="Pfam" id="PF08239">
    <property type="entry name" value="SH3_3"/>
    <property type="match status" value="1"/>
</dbReference>
<feature type="signal peptide" evidence="1">
    <location>
        <begin position="1"/>
        <end position="17"/>
    </location>
</feature>
<keyword evidence="4" id="KW-1185">Reference proteome</keyword>
<dbReference type="AlphaFoldDB" id="A0A3N0V701"/>
<comment type="caution">
    <text evidence="3">The sequence shown here is derived from an EMBL/GenBank/DDBJ whole genome shotgun (WGS) entry which is preliminary data.</text>
</comment>
<feature type="domain" description="SH3b" evidence="2">
    <location>
        <begin position="29"/>
        <end position="70"/>
    </location>
</feature>
<proteinExistence type="predicted"/>
<evidence type="ECO:0000259" key="2">
    <source>
        <dbReference type="Pfam" id="PF08239"/>
    </source>
</evidence>
<sequence>MRTLLGLALLLPMLAVAAETGTALKDDSLRAEPYADARLSGKFTRGEKLEITGKQGAWLKVKTAKSTGWVRLLSVKRGSSTAGSSATGVLNVASGRAGTGQVVSTTGVRGLSAEELKAASYNAAEVQLLESYTVTQTQAQQFAVSGKLGAIEFKGLAASKEAE</sequence>
<dbReference type="InterPro" id="IPR003646">
    <property type="entry name" value="SH3-like_bac-type"/>
</dbReference>
<gene>
    <name evidence="3" type="ORF">ED236_01170</name>
</gene>
<accession>A0A3N0V701</accession>
<evidence type="ECO:0000313" key="3">
    <source>
        <dbReference type="EMBL" id="ROH88577.1"/>
    </source>
</evidence>
<reference evidence="3 4" key="1">
    <citation type="submission" date="2018-10" db="EMBL/GenBank/DDBJ databases">
        <authorList>
            <person name="Chen W.-M."/>
        </authorList>
    </citation>
    <scope>NUCLEOTIDE SEQUENCE [LARGE SCALE GENOMIC DNA]</scope>
    <source>
        <strain evidence="3 4">H-5</strain>
    </source>
</reference>
<protein>
    <submittedName>
        <fullName evidence="3">SH3 domain-containing protein</fullName>
    </submittedName>
</protein>
<evidence type="ECO:0000313" key="4">
    <source>
        <dbReference type="Proteomes" id="UP000275137"/>
    </source>
</evidence>
<feature type="chain" id="PRO_5018007597" evidence="1">
    <location>
        <begin position="18"/>
        <end position="163"/>
    </location>
</feature>
<evidence type="ECO:0000256" key="1">
    <source>
        <dbReference type="SAM" id="SignalP"/>
    </source>
</evidence>
<organism evidence="3 4">
    <name type="scientific">Pseudomethylobacillus aquaticus</name>
    <dbReference type="NCBI Taxonomy" id="2676064"/>
    <lineage>
        <taxon>Bacteria</taxon>
        <taxon>Pseudomonadati</taxon>
        <taxon>Pseudomonadota</taxon>
        <taxon>Betaproteobacteria</taxon>
        <taxon>Nitrosomonadales</taxon>
        <taxon>Methylophilaceae</taxon>
        <taxon>Pseudomethylobacillus</taxon>
    </lineage>
</organism>
<keyword evidence="1" id="KW-0732">Signal</keyword>
<dbReference type="Gene3D" id="2.30.30.40">
    <property type="entry name" value="SH3 Domains"/>
    <property type="match status" value="1"/>
</dbReference>
<dbReference type="EMBL" id="RJVP01000001">
    <property type="protein sequence ID" value="ROH88577.1"/>
    <property type="molecule type" value="Genomic_DNA"/>
</dbReference>
<dbReference type="Proteomes" id="UP000275137">
    <property type="component" value="Unassembled WGS sequence"/>
</dbReference>
<name>A0A3N0V701_9PROT</name>